<gene>
    <name evidence="2" type="primary">Mutanase</name>
    <name evidence="2" type="ORF">Forpe1208_v000008</name>
</gene>
<accession>A0A8J5PMD4</accession>
<sequence>MVFVSRLLQGIALAAFAATACQGAVLDSRSLAERASSSDRLVFAHFMIGIVGNRQSSADYDDDMKRAKSTGIDAFALNIGTDDYTDAQL</sequence>
<dbReference type="Pfam" id="PF03659">
    <property type="entry name" value="Glyco_hydro_71"/>
    <property type="match status" value="1"/>
</dbReference>
<evidence type="ECO:0000313" key="3">
    <source>
        <dbReference type="Proteomes" id="UP000694050"/>
    </source>
</evidence>
<feature type="chain" id="PRO_5035287566" evidence="1">
    <location>
        <begin position="24"/>
        <end position="89"/>
    </location>
</feature>
<comment type="caution">
    <text evidence="2">The sequence shown here is derived from an EMBL/GenBank/DDBJ whole genome shotgun (WGS) entry which is preliminary data.</text>
</comment>
<dbReference type="AlphaFoldDB" id="A0A8J5PMD4"/>
<proteinExistence type="predicted"/>
<dbReference type="Proteomes" id="UP000694050">
    <property type="component" value="Unassembled WGS sequence"/>
</dbReference>
<dbReference type="InterPro" id="IPR005197">
    <property type="entry name" value="Glyco_hydro_71"/>
</dbReference>
<name>A0A8J5PMD4_FUSOX</name>
<evidence type="ECO:0000313" key="2">
    <source>
        <dbReference type="EMBL" id="KAG7422237.1"/>
    </source>
</evidence>
<reference evidence="2" key="1">
    <citation type="submission" date="2021-04" db="EMBL/GenBank/DDBJ databases">
        <title>First draft genome resource for Brassicaceae pathogens Fusarium oxysporum f. sp. raphani and Fusarium oxysporum f. sp. rapae.</title>
        <authorList>
            <person name="Asai S."/>
        </authorList>
    </citation>
    <scope>NUCLEOTIDE SEQUENCE</scope>
    <source>
        <strain evidence="2">Tf1208</strain>
    </source>
</reference>
<dbReference type="EMBL" id="JAELUQ010000001">
    <property type="protein sequence ID" value="KAG7422237.1"/>
    <property type="molecule type" value="Genomic_DNA"/>
</dbReference>
<dbReference type="GO" id="GO:0051118">
    <property type="term" value="F:glucan endo-1,3-alpha-glucosidase activity"/>
    <property type="evidence" value="ECO:0007669"/>
    <property type="project" value="InterPro"/>
</dbReference>
<dbReference type="PROSITE" id="PS51257">
    <property type="entry name" value="PROKAR_LIPOPROTEIN"/>
    <property type="match status" value="1"/>
</dbReference>
<evidence type="ECO:0000256" key="1">
    <source>
        <dbReference type="SAM" id="SignalP"/>
    </source>
</evidence>
<protein>
    <submittedName>
        <fullName evidence="2">Mutanase</fullName>
    </submittedName>
</protein>
<keyword evidence="1" id="KW-0732">Signal</keyword>
<organism evidence="2 3">
    <name type="scientific">Fusarium oxysporum f. sp. rapae</name>
    <dbReference type="NCBI Taxonomy" id="485398"/>
    <lineage>
        <taxon>Eukaryota</taxon>
        <taxon>Fungi</taxon>
        <taxon>Dikarya</taxon>
        <taxon>Ascomycota</taxon>
        <taxon>Pezizomycotina</taxon>
        <taxon>Sordariomycetes</taxon>
        <taxon>Hypocreomycetidae</taxon>
        <taxon>Hypocreales</taxon>
        <taxon>Nectriaceae</taxon>
        <taxon>Fusarium</taxon>
        <taxon>Fusarium oxysporum species complex</taxon>
    </lineage>
</organism>
<feature type="signal peptide" evidence="1">
    <location>
        <begin position="1"/>
        <end position="23"/>
    </location>
</feature>